<dbReference type="WBParaSite" id="PS1159_v2.g14256.t1">
    <property type="protein sequence ID" value="PS1159_v2.g14256.t1"/>
    <property type="gene ID" value="PS1159_v2.g14256"/>
</dbReference>
<proteinExistence type="predicted"/>
<evidence type="ECO:0000313" key="1">
    <source>
        <dbReference type="Proteomes" id="UP000887580"/>
    </source>
</evidence>
<dbReference type="Proteomes" id="UP000887580">
    <property type="component" value="Unplaced"/>
</dbReference>
<protein>
    <submittedName>
        <fullName evidence="2">Uncharacterized protein</fullName>
    </submittedName>
</protein>
<accession>A0AC35F633</accession>
<organism evidence="1 2">
    <name type="scientific">Panagrolaimus sp. PS1159</name>
    <dbReference type="NCBI Taxonomy" id="55785"/>
    <lineage>
        <taxon>Eukaryota</taxon>
        <taxon>Metazoa</taxon>
        <taxon>Ecdysozoa</taxon>
        <taxon>Nematoda</taxon>
        <taxon>Chromadorea</taxon>
        <taxon>Rhabditida</taxon>
        <taxon>Tylenchina</taxon>
        <taxon>Panagrolaimomorpha</taxon>
        <taxon>Panagrolaimoidea</taxon>
        <taxon>Panagrolaimidae</taxon>
        <taxon>Panagrolaimus</taxon>
    </lineage>
</organism>
<evidence type="ECO:0000313" key="2">
    <source>
        <dbReference type="WBParaSite" id="PS1159_v2.g14256.t1"/>
    </source>
</evidence>
<name>A0AC35F633_9BILA</name>
<reference evidence="2" key="1">
    <citation type="submission" date="2022-11" db="UniProtKB">
        <authorList>
            <consortium name="WormBaseParasite"/>
        </authorList>
    </citation>
    <scope>IDENTIFICATION</scope>
</reference>
<sequence length="168" mass="18797">MSTIYPSDTSFFSSETSSRNSITSSSSVSTSSDSSLSSTSVSTLKSGKCGNFLSKVKCFLPERFKRNEKLEPIIPENCELGFTGSNGDPSNISEISHYQMSSTRKLAFGEFEAETFSTIQDEKKARHLKEFYNNTTLSNIAKLFSACVLLSALFILIRRILSWNWPYY</sequence>